<reference evidence="2" key="1">
    <citation type="submission" date="2021-03" db="EMBL/GenBank/DDBJ databases">
        <authorList>
            <person name="Tagirdzhanova G."/>
        </authorList>
    </citation>
    <scope>NUCLEOTIDE SEQUENCE</scope>
</reference>
<keyword evidence="3" id="KW-1185">Reference proteome</keyword>
<dbReference type="AlphaFoldDB" id="A0A8H3F5V2"/>
<keyword evidence="1" id="KW-0732">Signal</keyword>
<dbReference type="OrthoDB" id="5322296at2759"/>
<proteinExistence type="predicted"/>
<evidence type="ECO:0000313" key="2">
    <source>
        <dbReference type="EMBL" id="CAF9914856.1"/>
    </source>
</evidence>
<feature type="chain" id="PRO_5034008674" evidence="1">
    <location>
        <begin position="20"/>
        <end position="163"/>
    </location>
</feature>
<feature type="signal peptide" evidence="1">
    <location>
        <begin position="1"/>
        <end position="19"/>
    </location>
</feature>
<evidence type="ECO:0000313" key="3">
    <source>
        <dbReference type="Proteomes" id="UP000664534"/>
    </source>
</evidence>
<dbReference type="Proteomes" id="UP000664534">
    <property type="component" value="Unassembled WGS sequence"/>
</dbReference>
<organism evidence="2 3">
    <name type="scientific">Imshaugia aleurites</name>
    <dbReference type="NCBI Taxonomy" id="172621"/>
    <lineage>
        <taxon>Eukaryota</taxon>
        <taxon>Fungi</taxon>
        <taxon>Dikarya</taxon>
        <taxon>Ascomycota</taxon>
        <taxon>Pezizomycotina</taxon>
        <taxon>Lecanoromycetes</taxon>
        <taxon>OSLEUM clade</taxon>
        <taxon>Lecanoromycetidae</taxon>
        <taxon>Lecanorales</taxon>
        <taxon>Lecanorineae</taxon>
        <taxon>Parmeliaceae</taxon>
        <taxon>Imshaugia</taxon>
    </lineage>
</organism>
<protein>
    <submittedName>
        <fullName evidence="2">Uncharacterized protein</fullName>
    </submittedName>
</protein>
<sequence length="163" mass="17569">MVNPLLILPLLNASTVTTTRNGCYEQNPPGEAQLVSTTYAVCSQAIHRITTGRALDEPLAFGRSVKVGHKVPDRFVQKGFYGTCVIRIDMKDGEEDTLTWRDIVVSASSLRDVCVAPPPHLGGEGKAGPNQLLEVMIYGLNKEFALASPAESSGLVRGRVFDA</sequence>
<comment type="caution">
    <text evidence="2">The sequence shown here is derived from an EMBL/GenBank/DDBJ whole genome shotgun (WGS) entry which is preliminary data.</text>
</comment>
<gene>
    <name evidence="2" type="ORF">IMSHALPRED_002261</name>
</gene>
<evidence type="ECO:0000256" key="1">
    <source>
        <dbReference type="SAM" id="SignalP"/>
    </source>
</evidence>
<name>A0A8H3F5V2_9LECA</name>
<accession>A0A8H3F5V2</accession>
<dbReference type="EMBL" id="CAJPDT010000014">
    <property type="protein sequence ID" value="CAF9914856.1"/>
    <property type="molecule type" value="Genomic_DNA"/>
</dbReference>